<dbReference type="AlphaFoldDB" id="A0A368F9J8"/>
<name>A0A368F9J8_ANCCA</name>
<proteinExistence type="predicted"/>
<feature type="region of interest" description="Disordered" evidence="1">
    <location>
        <begin position="1"/>
        <end position="125"/>
    </location>
</feature>
<keyword evidence="3" id="KW-1185">Reference proteome</keyword>
<feature type="compositionally biased region" description="Basic and acidic residues" evidence="1">
    <location>
        <begin position="15"/>
        <end position="26"/>
    </location>
</feature>
<feature type="compositionally biased region" description="Low complexity" evidence="1">
    <location>
        <begin position="49"/>
        <end position="125"/>
    </location>
</feature>
<comment type="caution">
    <text evidence="2">The sequence shown here is derived from an EMBL/GenBank/DDBJ whole genome shotgun (WGS) entry which is preliminary data.</text>
</comment>
<organism evidence="2 3">
    <name type="scientific">Ancylostoma caninum</name>
    <name type="common">Dog hookworm</name>
    <dbReference type="NCBI Taxonomy" id="29170"/>
    <lineage>
        <taxon>Eukaryota</taxon>
        <taxon>Metazoa</taxon>
        <taxon>Ecdysozoa</taxon>
        <taxon>Nematoda</taxon>
        <taxon>Chromadorea</taxon>
        <taxon>Rhabditida</taxon>
        <taxon>Rhabditina</taxon>
        <taxon>Rhabditomorpha</taxon>
        <taxon>Strongyloidea</taxon>
        <taxon>Ancylostomatidae</taxon>
        <taxon>Ancylostomatinae</taxon>
        <taxon>Ancylostoma</taxon>
    </lineage>
</organism>
<evidence type="ECO:0000313" key="3">
    <source>
        <dbReference type="Proteomes" id="UP000252519"/>
    </source>
</evidence>
<dbReference type="EMBL" id="JOJR01003949">
    <property type="protein sequence ID" value="RCN27535.1"/>
    <property type="molecule type" value="Genomic_DNA"/>
</dbReference>
<reference evidence="2 3" key="1">
    <citation type="submission" date="2014-10" db="EMBL/GenBank/DDBJ databases">
        <title>Draft genome of the hookworm Ancylostoma caninum.</title>
        <authorList>
            <person name="Mitreva M."/>
        </authorList>
    </citation>
    <scope>NUCLEOTIDE SEQUENCE [LARGE SCALE GENOMIC DNA]</scope>
    <source>
        <strain evidence="2 3">Baltimore</strain>
    </source>
</reference>
<gene>
    <name evidence="2" type="ORF">ANCCAN_26730</name>
</gene>
<dbReference type="Proteomes" id="UP000252519">
    <property type="component" value="Unassembled WGS sequence"/>
</dbReference>
<sequence length="157" mass="15662">MKAKGKLFGKSAATLRRDGTAKEGTEKPGANVTSDVATAVAPRSDGVETARSGGTTTSGATGTTASATSVDPSTGQSSGVSSGTTRSGTEDAATGITTRTSGSSKTKGGQSATLTTSGSSATSDSTVSNFVKNIRGRYWLFDNYGLEVHARTKIAIG</sequence>
<dbReference type="OrthoDB" id="10606639at2759"/>
<protein>
    <submittedName>
        <fullName evidence="2">Uncharacterized protein</fullName>
    </submittedName>
</protein>
<accession>A0A368F9J8</accession>
<evidence type="ECO:0000313" key="2">
    <source>
        <dbReference type="EMBL" id="RCN27535.1"/>
    </source>
</evidence>
<evidence type="ECO:0000256" key="1">
    <source>
        <dbReference type="SAM" id="MobiDB-lite"/>
    </source>
</evidence>